<dbReference type="GO" id="GO:0005737">
    <property type="term" value="C:cytoplasm"/>
    <property type="evidence" value="ECO:0007669"/>
    <property type="project" value="UniProtKB-SubCell"/>
</dbReference>
<evidence type="ECO:0000256" key="1">
    <source>
        <dbReference type="ARBA" id="ARBA00022490"/>
    </source>
</evidence>
<evidence type="ECO:0000256" key="4">
    <source>
        <dbReference type="ARBA" id="ARBA00022759"/>
    </source>
</evidence>
<evidence type="ECO:0000256" key="5">
    <source>
        <dbReference type="ARBA" id="ARBA00022801"/>
    </source>
</evidence>
<keyword evidence="4 6" id="KW-0255">Endonuclease</keyword>
<dbReference type="HAMAP" id="MF_00754">
    <property type="entry name" value="RNase_P_1"/>
    <property type="match status" value="1"/>
</dbReference>
<evidence type="ECO:0000256" key="3">
    <source>
        <dbReference type="ARBA" id="ARBA00022722"/>
    </source>
</evidence>
<dbReference type="SMART" id="SM00538">
    <property type="entry name" value="POP4"/>
    <property type="match status" value="1"/>
</dbReference>
<dbReference type="GO" id="GO:0001682">
    <property type="term" value="P:tRNA 5'-leader removal"/>
    <property type="evidence" value="ECO:0007669"/>
    <property type="project" value="UniProtKB-UniRule"/>
</dbReference>
<keyword evidence="2 6" id="KW-0819">tRNA processing</keyword>
<dbReference type="EC" id="3.1.26.5" evidence="6"/>
<dbReference type="GO" id="GO:0004526">
    <property type="term" value="F:ribonuclease P activity"/>
    <property type="evidence" value="ECO:0007669"/>
    <property type="project" value="UniProtKB-UniRule"/>
</dbReference>
<evidence type="ECO:0000256" key="2">
    <source>
        <dbReference type="ARBA" id="ARBA00022694"/>
    </source>
</evidence>
<comment type="function">
    <text evidence="6">Part of ribonuclease P, a protein complex that generates mature tRNA molecules by cleaving their 5'-ends.</text>
</comment>
<dbReference type="GeneID" id="41322173"/>
<comment type="similarity">
    <text evidence="6">Belongs to the eukaryotic/archaeal RNase P protein component 1 family.</text>
</comment>
<gene>
    <name evidence="6" type="primary">rnp1</name>
    <name evidence="7" type="ORF">BKD89_06875</name>
</gene>
<reference evidence="7 8" key="1">
    <citation type="submission" date="2016-10" db="EMBL/GenBank/DDBJ databases">
        <title>Complete genome of the TMA-utilizing, human hosted archaeon Methanomethylophilus alvus Gen. nov, sp. nov., strain Mx-05, derived from a pure culture.</title>
        <authorList>
            <person name="Brugere J.-F."/>
            <person name="Ben Hania W."/>
            <person name="Chaudhary P.P."/>
            <person name="Gaci N."/>
            <person name="Borrel G."/>
            <person name="Cao Van Tuat L."/>
            <person name="Fardeau M.-L."/>
            <person name="Harris H.M.B."/>
            <person name="O'Toole P.W."/>
            <person name="Ollivier B."/>
        </authorList>
    </citation>
    <scope>NUCLEOTIDE SEQUENCE [LARGE SCALE GENOMIC DNA]</scope>
    <source>
        <strain evidence="7 8">Mx-05</strain>
    </source>
</reference>
<dbReference type="Pfam" id="PF01868">
    <property type="entry name" value="RNase_P-MRP_p29"/>
    <property type="match status" value="1"/>
</dbReference>
<keyword evidence="1 6" id="KW-0963">Cytoplasm</keyword>
<dbReference type="Gene3D" id="2.30.30.210">
    <property type="entry name" value="Ribonuclease P/MRP, subunit p29"/>
    <property type="match status" value="1"/>
</dbReference>
<protein>
    <recommendedName>
        <fullName evidence="6">Ribonuclease P protein component 1</fullName>
        <shortName evidence="6">RNase P component 1</shortName>
        <ecNumber evidence="6">3.1.26.5</ecNumber>
    </recommendedName>
    <alternativeName>
        <fullName evidence="6">Rpp29</fullName>
    </alternativeName>
</protein>
<dbReference type="GO" id="GO:0030677">
    <property type="term" value="C:ribonuclease P complex"/>
    <property type="evidence" value="ECO:0007669"/>
    <property type="project" value="UniProtKB-UniRule"/>
</dbReference>
<evidence type="ECO:0000313" key="8">
    <source>
        <dbReference type="Proteomes" id="UP000273278"/>
    </source>
</evidence>
<evidence type="ECO:0000256" key="6">
    <source>
        <dbReference type="HAMAP-Rule" id="MF_00754"/>
    </source>
</evidence>
<sequence length="84" mass="9555">MNTTEFMRSELIGLDVSVLSAPFSGISGRVVDETKNTFTIESAGTERMVPKSGNEFRFTYQNEQIDIEGSKLLHRPEDRMKKVR</sequence>
<keyword evidence="5 6" id="KW-0378">Hydrolase</keyword>
<dbReference type="RefSeq" id="WP_022532305.1">
    <property type="nucleotide sequence ID" value="NZ_CAYARL010000004.1"/>
</dbReference>
<comment type="subcellular location">
    <subcellularLocation>
        <location evidence="6">Cytoplasm</location>
    </subcellularLocation>
</comment>
<organism evidence="7 8">
    <name type="scientific">Methanomethylophilus alvi</name>
    <dbReference type="NCBI Taxonomy" id="1291540"/>
    <lineage>
        <taxon>Archaea</taxon>
        <taxon>Methanobacteriati</taxon>
        <taxon>Thermoplasmatota</taxon>
        <taxon>Thermoplasmata</taxon>
        <taxon>Methanomassiliicoccales</taxon>
        <taxon>Methanomethylophilaceae</taxon>
        <taxon>Methanomethylophilus</taxon>
    </lineage>
</organism>
<dbReference type="GO" id="GO:0003723">
    <property type="term" value="F:RNA binding"/>
    <property type="evidence" value="ECO:0007669"/>
    <property type="project" value="InterPro"/>
</dbReference>
<dbReference type="Proteomes" id="UP000273278">
    <property type="component" value="Chromosome"/>
</dbReference>
<evidence type="ECO:0000313" key="7">
    <source>
        <dbReference type="EMBL" id="AYQ55515.1"/>
    </source>
</evidence>
<keyword evidence="3 6" id="KW-0540">Nuclease</keyword>
<comment type="subunit">
    <text evidence="6">Consists of a catalytic RNA component and at least 4-5 protein subunits.</text>
</comment>
<dbReference type="AlphaFoldDB" id="A0A3G3II59"/>
<dbReference type="InterPro" id="IPR036980">
    <property type="entry name" value="RNase_P/MRP_Rpp29_sf"/>
</dbReference>
<dbReference type="InterPro" id="IPR002730">
    <property type="entry name" value="Rpp29/RNP1"/>
</dbReference>
<name>A0A3G3II59_9ARCH</name>
<dbReference type="InterPro" id="IPR023534">
    <property type="entry name" value="Rof/RNase_P-like"/>
</dbReference>
<comment type="catalytic activity">
    <reaction evidence="6">
        <text>Endonucleolytic cleavage of RNA, removing 5'-extranucleotides from tRNA precursor.</text>
        <dbReference type="EC" id="3.1.26.5"/>
    </reaction>
</comment>
<dbReference type="InterPro" id="IPR023538">
    <property type="entry name" value="RNP1"/>
</dbReference>
<accession>A0A3G3II59</accession>
<dbReference type="OMA" id="NEFRFTY"/>
<proteinExistence type="inferred from homology"/>
<dbReference type="EMBL" id="CP017686">
    <property type="protein sequence ID" value="AYQ55515.1"/>
    <property type="molecule type" value="Genomic_DNA"/>
</dbReference>
<dbReference type="SUPFAM" id="SSF101744">
    <property type="entry name" value="Rof/RNase P subunit-like"/>
    <property type="match status" value="1"/>
</dbReference>